<feature type="transmembrane region" description="Helical" evidence="6">
    <location>
        <begin position="86"/>
        <end position="103"/>
    </location>
</feature>
<gene>
    <name evidence="7" type="ORF">GCM10009019_05530</name>
</gene>
<comment type="subcellular location">
    <subcellularLocation>
        <location evidence="1">Membrane</location>
        <topology evidence="1">Multi-pass membrane protein</topology>
    </subcellularLocation>
</comment>
<dbReference type="Pfam" id="PF01940">
    <property type="entry name" value="DUF92"/>
    <property type="match status" value="1"/>
</dbReference>
<feature type="transmembrane region" description="Helical" evidence="6">
    <location>
        <begin position="115"/>
        <end position="136"/>
    </location>
</feature>
<evidence type="ECO:0000313" key="7">
    <source>
        <dbReference type="EMBL" id="GAA0646116.1"/>
    </source>
</evidence>
<proteinExistence type="inferred from homology"/>
<dbReference type="Proteomes" id="UP001500194">
    <property type="component" value="Unassembled WGS sequence"/>
</dbReference>
<keyword evidence="5 6" id="KW-0472">Membrane</keyword>
<feature type="transmembrane region" description="Helical" evidence="6">
    <location>
        <begin position="226"/>
        <end position="255"/>
    </location>
</feature>
<dbReference type="PANTHER" id="PTHR13353:SF5">
    <property type="entry name" value="TRANSMEMBRANE PROTEIN 19"/>
    <property type="match status" value="1"/>
</dbReference>
<organism evidence="7 8">
    <name type="scientific">Salarchaeum japonicum</name>
    <dbReference type="NCBI Taxonomy" id="555573"/>
    <lineage>
        <taxon>Archaea</taxon>
        <taxon>Methanobacteriati</taxon>
        <taxon>Methanobacteriota</taxon>
        <taxon>Stenosarchaea group</taxon>
        <taxon>Halobacteria</taxon>
        <taxon>Halobacteriales</taxon>
        <taxon>Halobacteriaceae</taxon>
    </lineage>
</organism>
<keyword evidence="8" id="KW-1185">Reference proteome</keyword>
<dbReference type="AlphaFoldDB" id="A0AAV3SYA4"/>
<dbReference type="RefSeq" id="WP_227261735.1">
    <property type="nucleotide sequence ID" value="NZ_BAAADU010000002.1"/>
</dbReference>
<evidence type="ECO:0000256" key="3">
    <source>
        <dbReference type="ARBA" id="ARBA00022692"/>
    </source>
</evidence>
<protein>
    <submittedName>
        <fullName evidence="7">TIGR00297 family protein</fullName>
    </submittedName>
</protein>
<feature type="transmembrane region" description="Helical" evidence="6">
    <location>
        <begin position="302"/>
        <end position="320"/>
    </location>
</feature>
<feature type="transmembrane region" description="Helical" evidence="6">
    <location>
        <begin position="148"/>
        <end position="166"/>
    </location>
</feature>
<evidence type="ECO:0000256" key="5">
    <source>
        <dbReference type="ARBA" id="ARBA00023136"/>
    </source>
</evidence>
<name>A0AAV3SYA4_9EURY</name>
<evidence type="ECO:0000313" key="8">
    <source>
        <dbReference type="Proteomes" id="UP001500194"/>
    </source>
</evidence>
<feature type="transmembrane region" description="Helical" evidence="6">
    <location>
        <begin position="196"/>
        <end position="214"/>
    </location>
</feature>
<comment type="similarity">
    <text evidence="2">Belongs to the TMEM19 family.</text>
</comment>
<evidence type="ECO:0000256" key="1">
    <source>
        <dbReference type="ARBA" id="ARBA00004141"/>
    </source>
</evidence>
<dbReference type="InterPro" id="IPR002794">
    <property type="entry name" value="DUF92_TMEM19"/>
</dbReference>
<dbReference type="GO" id="GO:0016020">
    <property type="term" value="C:membrane"/>
    <property type="evidence" value="ECO:0007669"/>
    <property type="project" value="UniProtKB-SubCell"/>
</dbReference>
<keyword evidence="3 6" id="KW-0812">Transmembrane</keyword>
<comment type="caution">
    <text evidence="7">The sequence shown here is derived from an EMBL/GenBank/DDBJ whole genome shotgun (WGS) entry which is preliminary data.</text>
</comment>
<sequence>MTLPLRRAAAYALCSLLALTAPFLGRFAAAPFVVVAAAAYVVRDGPVFRLFAFPWDEHAERLRTLVGFASASAGLAVLLPAVDLPVVVYVATVLALAFGDLGYRAVLDYRESRVYATAGFAVLGTLAAFLGQLAVVEAGATAAAPPTYAFFATTAALLAALLRAVFTERDSPLLLAVIALLLWLFWAVADPVSWTRIAVALALTVGFGALSYVVGSTSIPGLLTGVFLGLLAVVLGGYGWFAVLITFFGVGSLATKYRYDEKKNRGVAEENEGARGSGNVLGNSAAALVALLLFASADHLPWGAHVFLYAYLGSVATALADTLSSEIGGLYGPPRLLTTLEPVEPGTDGGVTWQGELAGVAGALLIALIALAAFSLPALGVALVVAGGLVGMTVDSLVGATLEGGLFGNQSVNFTATASGGVAAALLAVALL</sequence>
<feature type="transmembrane region" description="Helical" evidence="6">
    <location>
        <begin position="172"/>
        <end position="189"/>
    </location>
</feature>
<reference evidence="7 8" key="1">
    <citation type="journal article" date="2019" name="Int. J. Syst. Evol. Microbiol.">
        <title>The Global Catalogue of Microorganisms (GCM) 10K type strain sequencing project: providing services to taxonomists for standard genome sequencing and annotation.</title>
        <authorList>
            <consortium name="The Broad Institute Genomics Platform"/>
            <consortium name="The Broad Institute Genome Sequencing Center for Infectious Disease"/>
            <person name="Wu L."/>
            <person name="Ma J."/>
        </authorList>
    </citation>
    <scope>NUCLEOTIDE SEQUENCE [LARGE SCALE GENOMIC DNA]</scope>
    <source>
        <strain evidence="7 8">JCM 16327</strain>
    </source>
</reference>
<dbReference type="EMBL" id="BAAADU010000002">
    <property type="protein sequence ID" value="GAA0646116.1"/>
    <property type="molecule type" value="Genomic_DNA"/>
</dbReference>
<keyword evidence="4 6" id="KW-1133">Transmembrane helix</keyword>
<accession>A0AAV3SYA4</accession>
<dbReference type="GeneID" id="68572330"/>
<feature type="transmembrane region" description="Helical" evidence="6">
    <location>
        <begin position="412"/>
        <end position="431"/>
    </location>
</feature>
<feature type="transmembrane region" description="Helical" evidence="6">
    <location>
        <begin position="363"/>
        <end position="392"/>
    </location>
</feature>
<evidence type="ECO:0000256" key="4">
    <source>
        <dbReference type="ARBA" id="ARBA00022989"/>
    </source>
</evidence>
<evidence type="ECO:0000256" key="2">
    <source>
        <dbReference type="ARBA" id="ARBA00009012"/>
    </source>
</evidence>
<dbReference type="PANTHER" id="PTHR13353">
    <property type="entry name" value="TRANSMEMBRANE PROTEIN 19"/>
    <property type="match status" value="1"/>
</dbReference>
<evidence type="ECO:0000256" key="6">
    <source>
        <dbReference type="SAM" id="Phobius"/>
    </source>
</evidence>
<feature type="transmembrane region" description="Helical" evidence="6">
    <location>
        <begin position="276"/>
        <end position="296"/>
    </location>
</feature>